<keyword evidence="2" id="KW-0804">Transcription</keyword>
<comment type="caution">
    <text evidence="4">The sequence shown here is derived from an EMBL/GenBank/DDBJ whole genome shotgun (WGS) entry which is preliminary data.</text>
</comment>
<organism evidence="4 5">
    <name type="scientific">Microbacterium enclense</name>
    <dbReference type="NCBI Taxonomy" id="993073"/>
    <lineage>
        <taxon>Bacteria</taxon>
        <taxon>Bacillati</taxon>
        <taxon>Actinomycetota</taxon>
        <taxon>Actinomycetes</taxon>
        <taxon>Micrococcales</taxon>
        <taxon>Microbacteriaceae</taxon>
        <taxon>Microbacterium</taxon>
    </lineage>
</organism>
<keyword evidence="3" id="KW-1133">Transmembrane helix</keyword>
<gene>
    <name evidence="4" type="ORF">D8Y23_12235</name>
</gene>
<dbReference type="RefSeq" id="WP_128218401.1">
    <property type="nucleotide sequence ID" value="NZ_RBZY01000044.1"/>
</dbReference>
<evidence type="ECO:0000313" key="5">
    <source>
        <dbReference type="Proteomes" id="UP000285970"/>
    </source>
</evidence>
<keyword evidence="3" id="KW-0812">Transmembrane</keyword>
<dbReference type="EMBL" id="RBZY01000044">
    <property type="protein sequence ID" value="RWR17138.1"/>
    <property type="molecule type" value="Genomic_DNA"/>
</dbReference>
<dbReference type="InterPro" id="IPR041916">
    <property type="entry name" value="Anti_sigma_zinc_sf"/>
</dbReference>
<sequence>MTPEHERFATWDGAYVLGALSAADRGDYERHLDVCALCRASVAELAPTAGLLSRLSADRAAAIDETDPAPRAAPVAPHPALRERLVATARRRRRRVLAAWVGAAAAVLLIIAVPGVVALTSAPTDGGGIVYALDDVAGAPLEASVKLTPVEWGTRIDLVCEYTGEVLDAPPGGWPYALAVTDDTGATTMLSTWRAGPGSTTELSAGTDVTASRIDSVEIRTVDGDRVVMRRDFDSP</sequence>
<keyword evidence="3" id="KW-0472">Membrane</keyword>
<evidence type="ECO:0000256" key="2">
    <source>
        <dbReference type="ARBA" id="ARBA00023163"/>
    </source>
</evidence>
<accession>A0A443J9H2</accession>
<dbReference type="OrthoDB" id="5242431at2"/>
<feature type="transmembrane region" description="Helical" evidence="3">
    <location>
        <begin position="97"/>
        <end position="119"/>
    </location>
</feature>
<evidence type="ECO:0000313" key="4">
    <source>
        <dbReference type="EMBL" id="RWR17138.1"/>
    </source>
</evidence>
<proteinExistence type="predicted"/>
<evidence type="ECO:0000256" key="3">
    <source>
        <dbReference type="SAM" id="Phobius"/>
    </source>
</evidence>
<reference evidence="4 5" key="1">
    <citation type="journal article" date="2018" name="Front. Microbiol.">
        <title>Novel Insights Into Bacterial Dimethylsulfoniopropionate Catabolism in the East China Sea.</title>
        <authorList>
            <person name="Liu J."/>
            <person name="Liu J."/>
            <person name="Zhang S.H."/>
            <person name="Liang J."/>
            <person name="Lin H."/>
            <person name="Song D."/>
            <person name="Yang G.P."/>
            <person name="Todd J.D."/>
            <person name="Zhang X.H."/>
        </authorList>
    </citation>
    <scope>NUCLEOTIDE SEQUENCE [LARGE SCALE GENOMIC DNA]</scope>
    <source>
        <strain evidence="4 5">ZYFD042</strain>
    </source>
</reference>
<dbReference type="Gene3D" id="1.10.10.1320">
    <property type="entry name" value="Anti-sigma factor, zinc-finger domain"/>
    <property type="match status" value="1"/>
</dbReference>
<protein>
    <recommendedName>
        <fullName evidence="6">Zinc-finger</fullName>
    </recommendedName>
</protein>
<keyword evidence="1" id="KW-0805">Transcription regulation</keyword>
<dbReference type="Proteomes" id="UP000285970">
    <property type="component" value="Unassembled WGS sequence"/>
</dbReference>
<dbReference type="AlphaFoldDB" id="A0A443J9H2"/>
<evidence type="ECO:0000256" key="1">
    <source>
        <dbReference type="ARBA" id="ARBA00023015"/>
    </source>
</evidence>
<name>A0A443J9H2_9MICO</name>
<evidence type="ECO:0008006" key="6">
    <source>
        <dbReference type="Google" id="ProtNLM"/>
    </source>
</evidence>